<sequence>MKPEIMKTSTFPIIFLSLFLLNSMSFAQNNRLSDNNQIGWHAFFLNYKINQTFSFHGEFQWRRTGFITNPQQDLYRTGLNIKLHQNAVARVGYLFADTYSYGQIPLNSLGMEFPEHRTYQMLTLTNPIGRFQITYRFMLEQRWIGSFSSKTLDKPDKYNYLNRARNMVRIDYPLNGKIITNGTHYLAAYDEILIGFGKNVNQNVFDQNRIGLLTGYRFSDLLRIEGGYFNQIVQLGRLVEGKNVFQGNKGYIINTYFNF</sequence>
<proteinExistence type="predicted"/>
<evidence type="ECO:0000313" key="2">
    <source>
        <dbReference type="EMBL" id="PSL07597.1"/>
    </source>
</evidence>
<feature type="signal peptide" evidence="1">
    <location>
        <begin position="1"/>
        <end position="27"/>
    </location>
</feature>
<organism evidence="2 3">
    <name type="scientific">Cecembia rubra</name>
    <dbReference type="NCBI Taxonomy" id="1485585"/>
    <lineage>
        <taxon>Bacteria</taxon>
        <taxon>Pseudomonadati</taxon>
        <taxon>Bacteroidota</taxon>
        <taxon>Cytophagia</taxon>
        <taxon>Cytophagales</taxon>
        <taxon>Cyclobacteriaceae</taxon>
        <taxon>Cecembia</taxon>
    </lineage>
</organism>
<gene>
    <name evidence="2" type="ORF">CLV48_101529</name>
</gene>
<dbReference type="AlphaFoldDB" id="A0A2P8EDU2"/>
<dbReference type="EMBL" id="PYGF01000001">
    <property type="protein sequence ID" value="PSL07597.1"/>
    <property type="molecule type" value="Genomic_DNA"/>
</dbReference>
<reference evidence="2 3" key="1">
    <citation type="submission" date="2018-03" db="EMBL/GenBank/DDBJ databases">
        <title>Genomic Encyclopedia of Archaeal and Bacterial Type Strains, Phase II (KMG-II): from individual species to whole genera.</title>
        <authorList>
            <person name="Goeker M."/>
        </authorList>
    </citation>
    <scope>NUCLEOTIDE SEQUENCE [LARGE SCALE GENOMIC DNA]</scope>
    <source>
        <strain evidence="2 3">DSM 28057</strain>
    </source>
</reference>
<dbReference type="Pfam" id="PF10677">
    <property type="entry name" value="DUF2490"/>
    <property type="match status" value="1"/>
</dbReference>
<feature type="chain" id="PRO_5015183452" evidence="1">
    <location>
        <begin position="28"/>
        <end position="259"/>
    </location>
</feature>
<dbReference type="InterPro" id="IPR019619">
    <property type="entry name" value="DUF2490"/>
</dbReference>
<keyword evidence="1" id="KW-0732">Signal</keyword>
<dbReference type="Proteomes" id="UP000240708">
    <property type="component" value="Unassembled WGS sequence"/>
</dbReference>
<accession>A0A2P8EDU2</accession>
<protein>
    <submittedName>
        <fullName evidence="2">Uncharacterized protein DUF2490</fullName>
    </submittedName>
</protein>
<keyword evidence="3" id="KW-1185">Reference proteome</keyword>
<evidence type="ECO:0000313" key="3">
    <source>
        <dbReference type="Proteomes" id="UP000240708"/>
    </source>
</evidence>
<name>A0A2P8EDU2_9BACT</name>
<evidence type="ECO:0000256" key="1">
    <source>
        <dbReference type="SAM" id="SignalP"/>
    </source>
</evidence>
<comment type="caution">
    <text evidence="2">The sequence shown here is derived from an EMBL/GenBank/DDBJ whole genome shotgun (WGS) entry which is preliminary data.</text>
</comment>